<protein>
    <submittedName>
        <fullName evidence="2">Oligosaccharide repeat unit polymerase</fullName>
    </submittedName>
</protein>
<name>A0A7M1WJJ4_VIBPH</name>
<dbReference type="Pfam" id="PF01901">
    <property type="entry name" value="O_anti_polymase"/>
    <property type="match status" value="1"/>
</dbReference>
<organism evidence="3">
    <name type="scientific">Vibrio parahaemolyticus</name>
    <dbReference type="NCBI Taxonomy" id="670"/>
    <lineage>
        <taxon>Bacteria</taxon>
        <taxon>Pseudomonadati</taxon>
        <taxon>Pseudomonadota</taxon>
        <taxon>Gammaproteobacteria</taxon>
        <taxon>Vibrionales</taxon>
        <taxon>Vibrionaceae</taxon>
        <taxon>Vibrio</taxon>
    </lineage>
</organism>
<dbReference type="InterPro" id="IPR002760">
    <property type="entry name" value="O_anti_polymase"/>
</dbReference>
<feature type="transmembrane region" description="Helical" evidence="1">
    <location>
        <begin position="205"/>
        <end position="222"/>
    </location>
</feature>
<proteinExistence type="predicted"/>
<gene>
    <name evidence="2" type="ORF">HKB16_30845</name>
    <name evidence="3" type="ORF">VP307_00023</name>
</gene>
<reference evidence="2 4" key="1">
    <citation type="submission" date="2020-04" db="EMBL/GenBank/DDBJ databases">
        <title>Whole-genome sequencing of Vibrio spp. from China reveals different genetic environments of blaCTX-M-14 among diverse lineages.</title>
        <authorList>
            <person name="Zheng Z."/>
            <person name="Ye L."/>
            <person name="Chen S."/>
        </authorList>
    </citation>
    <scope>NUCLEOTIDE SEQUENCE [LARGE SCALE GENOMIC DNA]</scope>
    <source>
        <strain evidence="2 4">Vb0551</strain>
    </source>
</reference>
<feature type="transmembrane region" description="Helical" evidence="1">
    <location>
        <begin position="162"/>
        <end position="193"/>
    </location>
</feature>
<evidence type="ECO:0000313" key="2">
    <source>
        <dbReference type="EMBL" id="NMU87247.1"/>
    </source>
</evidence>
<feature type="transmembrane region" description="Helical" evidence="1">
    <location>
        <begin position="377"/>
        <end position="394"/>
    </location>
</feature>
<sequence>MQIELSLLVTLILSNIFILKFFNPLVRVYFLAISLYSLLSLVIYNEKVDFHYVNNIYIHFFVSFFVSLLILKCTFGLSYNGIIRTRYSYDDYHNENLYVLIGISIFFIMGVLSFLFISMIYGVPILNIENRYKVSGYFSYVVFSLWIIYPLVFLYLKKNKIMIYTVTALFIFFCMGYRTPIVIIIAMFFIMNGVRPRFYINRKKIIIISTLMFLIIAVYPLLRFDDISVLEDLANYLEIPVYLVWMLPLFLATTEGAEVLTGIKSIILEQGIQMGSFTIGGMLTFLPNIELHSRRQLSIWLGRTNWEESTTTSTLIGQFMIEFGFTGIYILAISLSVFLFLSDRYFYKANKTFSLSLYCISFILLLLSIHTGLLDPVIIFAFFIYVFFVFLAQLKYRVR</sequence>
<feature type="transmembrane region" description="Helical" evidence="1">
    <location>
        <begin position="28"/>
        <end position="44"/>
    </location>
</feature>
<feature type="transmembrane region" description="Helical" evidence="1">
    <location>
        <begin position="315"/>
        <end position="341"/>
    </location>
</feature>
<feature type="transmembrane region" description="Helical" evidence="1">
    <location>
        <begin position="134"/>
        <end position="156"/>
    </location>
</feature>
<dbReference type="Proteomes" id="UP000518904">
    <property type="component" value="Unassembled WGS sequence"/>
</dbReference>
<evidence type="ECO:0000313" key="4">
    <source>
        <dbReference type="Proteomes" id="UP000518904"/>
    </source>
</evidence>
<reference evidence="3" key="2">
    <citation type="submission" date="2020-08" db="EMBL/GenBank/DDBJ databases">
        <title>Genetic structure, function and evolution of capsule biosynthesis loci in Vibrio parahaemolyticus.</title>
        <authorList>
            <person name="Li L."/>
            <person name="Bian S."/>
        </authorList>
    </citation>
    <scope>NUCLEOTIDE SEQUENCE</scope>
    <source>
        <strain evidence="3">VP307</strain>
    </source>
</reference>
<dbReference type="EMBL" id="MT898344">
    <property type="protein sequence ID" value="QOS27287.1"/>
    <property type="molecule type" value="Genomic_DNA"/>
</dbReference>
<keyword evidence="1" id="KW-0812">Transmembrane</keyword>
<feature type="transmembrane region" description="Helical" evidence="1">
    <location>
        <begin position="242"/>
        <end position="260"/>
    </location>
</feature>
<feature type="transmembrane region" description="Helical" evidence="1">
    <location>
        <begin position="56"/>
        <end position="77"/>
    </location>
</feature>
<evidence type="ECO:0000256" key="1">
    <source>
        <dbReference type="SAM" id="Phobius"/>
    </source>
</evidence>
<feature type="transmembrane region" description="Helical" evidence="1">
    <location>
        <begin position="353"/>
        <end position="371"/>
    </location>
</feature>
<dbReference type="EMBL" id="JABCLB010002612">
    <property type="protein sequence ID" value="NMU87247.1"/>
    <property type="molecule type" value="Genomic_DNA"/>
</dbReference>
<accession>A0A7M1WJJ4</accession>
<evidence type="ECO:0000313" key="3">
    <source>
        <dbReference type="EMBL" id="QOS27287.1"/>
    </source>
</evidence>
<dbReference type="AlphaFoldDB" id="A0A7M1WJJ4"/>
<keyword evidence="1" id="KW-1133">Transmembrane helix</keyword>
<dbReference type="RefSeq" id="WP_025500306.1">
    <property type="nucleotide sequence ID" value="NZ_CP023710.1"/>
</dbReference>
<feature type="transmembrane region" description="Helical" evidence="1">
    <location>
        <begin position="97"/>
        <end position="122"/>
    </location>
</feature>
<keyword evidence="1" id="KW-0472">Membrane</keyword>